<dbReference type="Pfam" id="PF00078">
    <property type="entry name" value="RVT_1"/>
    <property type="match status" value="1"/>
</dbReference>
<protein>
    <submittedName>
        <fullName evidence="2">Retrotransposon protein, putative, unclassified</fullName>
    </submittedName>
</protein>
<dbReference type="Pfam" id="PF13966">
    <property type="entry name" value="zf-RVT"/>
    <property type="match status" value="1"/>
</dbReference>
<accession>Q10D55</accession>
<reference evidence="2" key="1">
    <citation type="journal article" date="2005" name="Genome Res.">
        <title>Sequence, annotation, and analysis of synteny between rice chromosome 3 and diverged grass species.</title>
        <authorList>
            <consortium name="Rice Chromosome 3 Sequencing Consortium"/>
            <person name="Buell C.R."/>
            <person name="Yuan Q."/>
            <person name="Ouyang S."/>
            <person name="Liu J."/>
            <person name="Zhu W."/>
            <person name="Wang A."/>
            <person name="Maiti R."/>
            <person name="Haas B."/>
            <person name="Wortman J."/>
            <person name="Pertea M."/>
            <person name="Jones K.M."/>
            <person name="Kim M."/>
            <person name="Overton L."/>
            <person name="Tsitrin T."/>
            <person name="Fadrosh D."/>
            <person name="Bera J."/>
            <person name="Weaver B."/>
            <person name="Jin S."/>
            <person name="Johri S."/>
            <person name="Reardon M."/>
            <person name="Webb K."/>
            <person name="Hill J."/>
            <person name="Moffat K."/>
            <person name="Tallon L."/>
            <person name="Van Aken S."/>
            <person name="Lewis M."/>
            <person name="Utterback T."/>
            <person name="Feldblyum T."/>
            <person name="Zismann V."/>
            <person name="Iobst S."/>
            <person name="Hsiao J."/>
            <person name="de Vazeille A.R."/>
            <person name="Salzberg S.L."/>
            <person name="White O."/>
            <person name="Fraser C."/>
            <person name="Yu Y."/>
            <person name="Kim H."/>
            <person name="Rambo T."/>
            <person name="Currie J."/>
            <person name="Collura K."/>
            <person name="Kernodle-Thompson S."/>
            <person name="Wei F."/>
            <person name="Kudrna K."/>
            <person name="Ammiraju J.S."/>
            <person name="Luo M."/>
            <person name="Goicoechea J.L."/>
            <person name="Wing R.A."/>
            <person name="Henry D."/>
            <person name="Oates R."/>
            <person name="Palmer M."/>
            <person name="Pries G."/>
            <person name="Saski C."/>
            <person name="Simmons J."/>
            <person name="Soderlund C."/>
            <person name="Nelson W."/>
            <person name="de la Bastide M."/>
            <person name="Spiegel L."/>
            <person name="Nascimento L."/>
            <person name="Huang E."/>
            <person name="Preston R."/>
            <person name="Zutavern T."/>
            <person name="Palmer L."/>
            <person name="O'Shaughnessy A."/>
            <person name="Dike S."/>
            <person name="McCombie W.R."/>
            <person name="Minx P."/>
            <person name="Cordum H."/>
            <person name="Wilson R."/>
            <person name="Jin W."/>
            <person name="Lee H.R."/>
            <person name="Jiang J."/>
            <person name="Jackson S."/>
        </authorList>
    </citation>
    <scope>NUCLEOTIDE SEQUENCE [LARGE SCALE GENOMIC DNA]</scope>
</reference>
<proteinExistence type="predicted"/>
<organism evidence="2">
    <name type="scientific">Oryza sativa subsp. japonica</name>
    <name type="common">Rice</name>
    <dbReference type="NCBI Taxonomy" id="39947"/>
    <lineage>
        <taxon>Eukaryota</taxon>
        <taxon>Viridiplantae</taxon>
        <taxon>Streptophyta</taxon>
        <taxon>Embryophyta</taxon>
        <taxon>Tracheophyta</taxon>
        <taxon>Spermatophyta</taxon>
        <taxon>Magnoliopsida</taxon>
        <taxon>Liliopsida</taxon>
        <taxon>Poales</taxon>
        <taxon>Poaceae</taxon>
        <taxon>BOP clade</taxon>
        <taxon>Oryzoideae</taxon>
        <taxon>Oryzeae</taxon>
        <taxon>Oryzinae</taxon>
        <taxon>Oryza</taxon>
        <taxon>Oryza sativa</taxon>
    </lineage>
</organism>
<dbReference type="EMBL" id="DP000009">
    <property type="protein sequence ID" value="ABF98785.1"/>
    <property type="molecule type" value="Genomic_DNA"/>
</dbReference>
<feature type="domain" description="Reverse transcriptase" evidence="1">
    <location>
        <begin position="418"/>
        <end position="694"/>
    </location>
</feature>
<dbReference type="SUPFAM" id="SSF56672">
    <property type="entry name" value="DNA/RNA polymerases"/>
    <property type="match status" value="1"/>
</dbReference>
<dbReference type="InterPro" id="IPR026960">
    <property type="entry name" value="RVT-Znf"/>
</dbReference>
<dbReference type="InterPro" id="IPR043502">
    <property type="entry name" value="DNA/RNA_pol_sf"/>
</dbReference>
<dbReference type="InterPro" id="IPR036691">
    <property type="entry name" value="Endo/exonu/phosph_ase_sf"/>
</dbReference>
<dbReference type="InterPro" id="IPR000477">
    <property type="entry name" value="RT_dom"/>
</dbReference>
<dbReference type="SUPFAM" id="SSF56219">
    <property type="entry name" value="DNase I-like"/>
    <property type="match status" value="1"/>
</dbReference>
<dbReference type="Gene3D" id="3.60.10.10">
    <property type="entry name" value="Endonuclease/exonuclease/phosphatase"/>
    <property type="match status" value="1"/>
</dbReference>
<gene>
    <name evidence="2" type="ordered locus">LOC_Os03g52950</name>
</gene>
<evidence type="ECO:0000313" key="2">
    <source>
        <dbReference type="EMBL" id="ABF98785.1"/>
    </source>
</evidence>
<name>Q10D55_ORYSJ</name>
<dbReference type="AlphaFoldDB" id="Q10D55"/>
<sequence length="1060" mass="122091">MGAVEEQLPFGMDDILQHSDINIRNFSLSVRLTQRSSNTAFLLTNVYGPTDDADKENFLQEMCEVAPSGQTPWLIMGDFNLIYEARDKNNLNLDRRLMGRFKAAINRCELRELRLQNRRFTWSNERDAPTLEKLDRIFCNPDGDMLFSNHNLQALSSSNSDHCPLLLSPTHQLLRKPTFRFENFWPRPPGFLDTVQTAWSQPVSASHPVKRLSSKLKATAKALRSWSNRILSDSRIQFHLVNELILRLDIAQENRALSPLEISLRKDLKLQILGLAAVEKARRRQRSTLTWLKEGDANTKFFHLKVNACHRKNFIHKLHRGNVIPETHEAKERALHEHFSSLMGQRLPRSCTLNWEELHLPQVTPEDLDSPFTEEDVWEAIKRMLAEKAPGPDGFTGTFFRCCWEVIKSDIMELLDKFHSLSGGNFGSINRATLILIPKKNDACTMGDYRPISLIHSLAKLLAKILAIRLSRQINKVISQAQSAFIITRCIQDNFLYVSNLAKKMHRSKQPTLFFKLDIAKAFDSVSWEYLLTLLEKMGFSTRWRDWVALILSTSSSRVALNGIEGERIDHHRGLRQGDPLSPYLFILAMDPLHRLLKIATDEGLLSDLADRSARFRCSLYADDTAIFIKPSRQDVDSLISILNNFGSATGLLVNLHKSSVIPISCGEIDLDEMLHNFTGPRGTFPMRYLGMPLMISRLRKVHRQYLIDKIKARLASWKKKLLSAGGRRELVLSVPSSMPIYAMTALKIPKQIIQEIDKVRRKFLWDGGDEVNGGKPLKYDGLGVSNLTKMGRALRLRWLWYEWTSPDKPWIGMPTPCDEQDNELFAASTSVTIGDGRKALFWESPWACSSTLKAMAPNLFHHARKKKRTVAEALQDNKWIDDIRYNLTTVLVTDFFKVFEIIWTSGITLTQDIEDNIRWKWTTSGVYTTKSAYQIIWTADRLQQREWPNNYFCQLCFRNLETAHHLFYECPITRKIWDAIATRLGMPQLRPQNWSKTTILEDRWTQTVSTMPKEKRKGAKSILILLSWEIWKERNNMVFKNIETATQGIVEKAIDEIWL</sequence>
<dbReference type="PROSITE" id="PS50878">
    <property type="entry name" value="RT_POL"/>
    <property type="match status" value="1"/>
</dbReference>
<reference evidence="2" key="2">
    <citation type="submission" date="2006-06" db="EMBL/GenBank/DDBJ databases">
        <authorList>
            <person name="Buell R."/>
            <person name="Wing R.A."/>
            <person name="McCombie W.A."/>
            <person name="Ouyang S."/>
        </authorList>
    </citation>
    <scope>NUCLEOTIDE SEQUENCE</scope>
</reference>
<evidence type="ECO:0000259" key="1">
    <source>
        <dbReference type="PROSITE" id="PS50878"/>
    </source>
</evidence>
<dbReference type="CDD" id="cd01650">
    <property type="entry name" value="RT_nLTR_like"/>
    <property type="match status" value="1"/>
</dbReference>
<dbReference type="PANTHER" id="PTHR33116">
    <property type="entry name" value="REVERSE TRANSCRIPTASE ZINC-BINDING DOMAIN-CONTAINING PROTEIN-RELATED-RELATED"/>
    <property type="match status" value="1"/>
</dbReference>
<dbReference type="PANTHER" id="PTHR33116:SF87">
    <property type="entry name" value="OS01G0158850 PROTEIN"/>
    <property type="match status" value="1"/>
</dbReference>